<comment type="caution">
    <text evidence="2">The sequence shown here is derived from an EMBL/GenBank/DDBJ whole genome shotgun (WGS) entry which is preliminary data.</text>
</comment>
<feature type="compositionally biased region" description="Polar residues" evidence="1">
    <location>
        <begin position="255"/>
        <end position="278"/>
    </location>
</feature>
<accession>A0A9Q3GYE5</accession>
<dbReference type="OrthoDB" id="2552978at2759"/>
<feature type="compositionally biased region" description="Basic and acidic residues" evidence="1">
    <location>
        <begin position="235"/>
        <end position="251"/>
    </location>
</feature>
<feature type="compositionally biased region" description="Basic and acidic residues" evidence="1">
    <location>
        <begin position="217"/>
        <end position="228"/>
    </location>
</feature>
<feature type="compositionally biased region" description="Basic and acidic residues" evidence="1">
    <location>
        <begin position="181"/>
        <end position="191"/>
    </location>
</feature>
<protein>
    <submittedName>
        <fullName evidence="2">Uncharacterized protein</fullName>
    </submittedName>
</protein>
<dbReference type="Proteomes" id="UP000765509">
    <property type="component" value="Unassembled WGS sequence"/>
</dbReference>
<evidence type="ECO:0000256" key="1">
    <source>
        <dbReference type="SAM" id="MobiDB-lite"/>
    </source>
</evidence>
<evidence type="ECO:0000313" key="3">
    <source>
        <dbReference type="Proteomes" id="UP000765509"/>
    </source>
</evidence>
<proteinExistence type="predicted"/>
<feature type="compositionally biased region" description="Basic and acidic residues" evidence="1">
    <location>
        <begin position="305"/>
        <end position="323"/>
    </location>
</feature>
<feature type="region of interest" description="Disordered" evidence="1">
    <location>
        <begin position="305"/>
        <end position="337"/>
    </location>
</feature>
<sequence>SNNLNLPEGLQWSCQLLHQRTSAFSQDESLILPYDARLLLSPRPCSTFHQPCIVSPPPLSPTGYSDLPSDHEEMFYFDLDERQEIAQKKLRRKRDDERYLRVKLREEEDRQREAELKLSRIPPPEQINLMSRTLQALKSSPAPSLLEIRILTNHGSDPRFSSFLRKDGKWWDYWESMKSGESETQDIKELPSRPAPQPVGRSSNGLCRLADYGDSSDDGHESGSDKSHTANSSYEQEHIKGRNNLENDAHENSLPGPSNSDSFHPSGMGESSPQVNFSQRRDQQDLVNSELEALHVLLDDHQTTKVEPAEQLKRQERARQWAERRRKLASGVCPPET</sequence>
<keyword evidence="3" id="KW-1185">Reference proteome</keyword>
<feature type="region of interest" description="Disordered" evidence="1">
    <location>
        <begin position="181"/>
        <end position="288"/>
    </location>
</feature>
<dbReference type="AlphaFoldDB" id="A0A9Q3GYE5"/>
<gene>
    <name evidence="2" type="ORF">O181_024658</name>
</gene>
<reference evidence="2" key="1">
    <citation type="submission" date="2021-03" db="EMBL/GenBank/DDBJ databases">
        <title>Draft genome sequence of rust myrtle Austropuccinia psidii MF-1, a brazilian biotype.</title>
        <authorList>
            <person name="Quecine M.C."/>
            <person name="Pachon D.M.R."/>
            <person name="Bonatelli M.L."/>
            <person name="Correr F.H."/>
            <person name="Franceschini L.M."/>
            <person name="Leite T.F."/>
            <person name="Margarido G.R.A."/>
            <person name="Almeida C.A."/>
            <person name="Ferrarezi J.A."/>
            <person name="Labate C.A."/>
        </authorList>
    </citation>
    <scope>NUCLEOTIDE SEQUENCE</scope>
    <source>
        <strain evidence="2">MF-1</strain>
    </source>
</reference>
<dbReference type="EMBL" id="AVOT02007923">
    <property type="protein sequence ID" value="MBW0484943.1"/>
    <property type="molecule type" value="Genomic_DNA"/>
</dbReference>
<feature type="non-terminal residue" evidence="2">
    <location>
        <position position="1"/>
    </location>
</feature>
<organism evidence="2 3">
    <name type="scientific">Austropuccinia psidii MF-1</name>
    <dbReference type="NCBI Taxonomy" id="1389203"/>
    <lineage>
        <taxon>Eukaryota</taxon>
        <taxon>Fungi</taxon>
        <taxon>Dikarya</taxon>
        <taxon>Basidiomycota</taxon>
        <taxon>Pucciniomycotina</taxon>
        <taxon>Pucciniomycetes</taxon>
        <taxon>Pucciniales</taxon>
        <taxon>Sphaerophragmiaceae</taxon>
        <taxon>Austropuccinia</taxon>
    </lineage>
</organism>
<name>A0A9Q3GYE5_9BASI</name>
<evidence type="ECO:0000313" key="2">
    <source>
        <dbReference type="EMBL" id="MBW0484943.1"/>
    </source>
</evidence>